<reference evidence="1" key="2">
    <citation type="submission" date="2014-07" db="EMBL/GenBank/DDBJ databases">
        <authorList>
            <person name="Hull J."/>
        </authorList>
    </citation>
    <scope>NUCLEOTIDE SEQUENCE</scope>
</reference>
<dbReference type="AlphaFoldDB" id="A0A0A9X366"/>
<proteinExistence type="predicted"/>
<gene>
    <name evidence="1" type="ORF">CM83_5659</name>
    <name evidence="2" type="ORF">g.24119</name>
</gene>
<sequence length="191" mass="21099">MTQYSQLCYTVLEILLRIHALLQLDSEALATVRLFEHFSISHPTPFSSFVEEAATCFHRHFQAYNLSNGAEACKLLQLMYAIREYISAGVFDEKALLQLLQYASVFFGVQISLCTLAVGTVAPVLHFQHHRSSLECATLSSQFPNAAAASLCTHSMCFSHPTHSHTVQISPVNHVDDLPCVDGCTLTALDP</sequence>
<name>A0A0A9X366_LYGHE</name>
<accession>A0A0A9X366</accession>
<organism evidence="1">
    <name type="scientific">Lygus hesperus</name>
    <name type="common">Western plant bug</name>
    <dbReference type="NCBI Taxonomy" id="30085"/>
    <lineage>
        <taxon>Eukaryota</taxon>
        <taxon>Metazoa</taxon>
        <taxon>Ecdysozoa</taxon>
        <taxon>Arthropoda</taxon>
        <taxon>Hexapoda</taxon>
        <taxon>Insecta</taxon>
        <taxon>Pterygota</taxon>
        <taxon>Neoptera</taxon>
        <taxon>Paraneoptera</taxon>
        <taxon>Hemiptera</taxon>
        <taxon>Heteroptera</taxon>
        <taxon>Panheteroptera</taxon>
        <taxon>Cimicomorpha</taxon>
        <taxon>Miridae</taxon>
        <taxon>Mirini</taxon>
        <taxon>Lygus</taxon>
    </lineage>
</organism>
<dbReference type="EMBL" id="GBHO01028457">
    <property type="protein sequence ID" value="JAG15147.1"/>
    <property type="molecule type" value="Transcribed_RNA"/>
</dbReference>
<protein>
    <submittedName>
        <fullName evidence="1">Uncharacterized protein</fullName>
    </submittedName>
</protein>
<dbReference type="EMBL" id="GDHC01001512">
    <property type="protein sequence ID" value="JAQ17117.1"/>
    <property type="molecule type" value="Transcribed_RNA"/>
</dbReference>
<reference evidence="1" key="1">
    <citation type="journal article" date="2014" name="PLoS ONE">
        <title>Transcriptome-Based Identification of ABC Transporters in the Western Tarnished Plant Bug Lygus hesperus.</title>
        <authorList>
            <person name="Hull J.J."/>
            <person name="Chaney K."/>
            <person name="Geib S.M."/>
            <person name="Fabrick J.A."/>
            <person name="Brent C.S."/>
            <person name="Walsh D."/>
            <person name="Lavine L.C."/>
        </authorList>
    </citation>
    <scope>NUCLEOTIDE SEQUENCE</scope>
</reference>
<reference evidence="2" key="3">
    <citation type="journal article" date="2016" name="Gigascience">
        <title>De novo construction of an expanded transcriptome assembly for the western tarnished plant bug, Lygus hesperus.</title>
        <authorList>
            <person name="Tassone E.E."/>
            <person name="Geib S.M."/>
            <person name="Hall B."/>
            <person name="Fabrick J.A."/>
            <person name="Brent C.S."/>
            <person name="Hull J.J."/>
        </authorList>
    </citation>
    <scope>NUCLEOTIDE SEQUENCE</scope>
</reference>
<evidence type="ECO:0000313" key="2">
    <source>
        <dbReference type="EMBL" id="JAQ17117.1"/>
    </source>
</evidence>
<evidence type="ECO:0000313" key="1">
    <source>
        <dbReference type="EMBL" id="JAG15147.1"/>
    </source>
</evidence>